<dbReference type="PROSITE" id="PS51891">
    <property type="entry name" value="CENP_V_GFA"/>
    <property type="match status" value="1"/>
</dbReference>
<dbReference type="InterPro" id="IPR011057">
    <property type="entry name" value="Mss4-like_sf"/>
</dbReference>
<feature type="region of interest" description="Disordered" evidence="5">
    <location>
        <begin position="1"/>
        <end position="46"/>
    </location>
</feature>
<keyword evidence="3" id="KW-0479">Metal-binding</keyword>
<keyword evidence="4" id="KW-0862">Zinc</keyword>
<dbReference type="PROSITE" id="PS01314">
    <property type="entry name" value="UPF0047"/>
    <property type="match status" value="1"/>
</dbReference>
<keyword evidence="8" id="KW-1185">Reference proteome</keyword>
<dbReference type="PANTHER" id="PTHR30615:SF8">
    <property type="entry name" value="UPF0047 PROTEIN C4A8.02C"/>
    <property type="match status" value="1"/>
</dbReference>
<evidence type="ECO:0000313" key="8">
    <source>
        <dbReference type="Proteomes" id="UP000247647"/>
    </source>
</evidence>
<dbReference type="GO" id="GO:0046872">
    <property type="term" value="F:metal ion binding"/>
    <property type="evidence" value="ECO:0007669"/>
    <property type="project" value="UniProtKB-KW"/>
</dbReference>
<dbReference type="GeneID" id="37129700"/>
<organism evidence="7 8">
    <name type="scientific">Aspergillus neoniger (strain CBS 115656)</name>
    <dbReference type="NCBI Taxonomy" id="1448310"/>
    <lineage>
        <taxon>Eukaryota</taxon>
        <taxon>Fungi</taxon>
        <taxon>Dikarya</taxon>
        <taxon>Ascomycota</taxon>
        <taxon>Pezizomycotina</taxon>
        <taxon>Eurotiomycetes</taxon>
        <taxon>Eurotiomycetidae</taxon>
        <taxon>Eurotiales</taxon>
        <taxon>Aspergillaceae</taxon>
        <taxon>Aspergillus</taxon>
        <taxon>Aspergillus subgen. Circumdati</taxon>
    </lineage>
</organism>
<dbReference type="SUPFAM" id="SSF51316">
    <property type="entry name" value="Mss4-like"/>
    <property type="match status" value="1"/>
</dbReference>
<feature type="domain" description="CENP-V/GFA" evidence="6">
    <location>
        <begin position="52"/>
        <end position="157"/>
    </location>
</feature>
<dbReference type="InterPro" id="IPR001602">
    <property type="entry name" value="UPF0047_YjbQ-like"/>
</dbReference>
<evidence type="ECO:0000256" key="2">
    <source>
        <dbReference type="ARBA" id="ARBA00005534"/>
    </source>
</evidence>
<name>A0A318YN56_ASPNB</name>
<evidence type="ECO:0000313" key="7">
    <source>
        <dbReference type="EMBL" id="PYH35694.1"/>
    </source>
</evidence>
<dbReference type="SUPFAM" id="SSF111038">
    <property type="entry name" value="YjbQ-like"/>
    <property type="match status" value="1"/>
</dbReference>
<sequence length="618" mass="69451">MANNTQYGGDPLPDVGATYPSQNNQSKSGEDDWTKRPPYSIRSPEEFGPVKWRGKCQCGQVTYQLSRDRPLKSKFCHCRGCQVTHGAPFQWAAIFHKSDLAFTKGAEGLSFYSSTNDTQEYKLPTKVYCSYCRSPIMDEGRNVCLMFPQAIESADYDEHRQHWREAFEPECHIFYGKRVLDIPDGKPKWSGIDEQSDLLDEQGLALLAAPAAAVTQISNDEMNNFLSQGAVELATRYAPLWFFGQAVDQPPCYPTWAFGGSPNSSDIYDAAHKTPAAPQCEYPDVGCGCRKPGVATGNPGPAFPIYYTFKQCNETDVRVVYNLFYEKDGAEVLDLIDTGHDYDWERVVIIHSRNANNTWQPSRALLSAHSGYHNLAWGSIHSTLTTEQINAGDARNSDGVKNNDHPKVYVSWSKHAHFDTVLTTWLDPLSQSLDNAFRSDDWWHFVEPKYYIRSDNSTAAGIAFNIPTHKTSTTMSWSQKTFTLPARSRGSYLITDHVLEQLPEIKNYKVGMLNLFVQHTSCALSLNENWDDDVRADMSDALDRIAPYDKKGNLYRHSAEGEDDMPAHIKSALIGASVTIPISNGRLATGTWQGIWYLEFRAMRHSRKVVATIQGEKA</sequence>
<evidence type="ECO:0000256" key="5">
    <source>
        <dbReference type="SAM" id="MobiDB-lite"/>
    </source>
</evidence>
<dbReference type="NCBIfam" id="TIGR00149">
    <property type="entry name" value="TIGR00149_YjbQ"/>
    <property type="match status" value="1"/>
</dbReference>
<dbReference type="PANTHER" id="PTHR30615">
    <property type="entry name" value="UNCHARACTERIZED PROTEIN YJBQ-RELATED"/>
    <property type="match status" value="1"/>
</dbReference>
<evidence type="ECO:0000256" key="1">
    <source>
        <dbReference type="ARBA" id="ARBA00005495"/>
    </source>
</evidence>
<dbReference type="Pfam" id="PF05630">
    <property type="entry name" value="NPP1"/>
    <property type="match status" value="1"/>
</dbReference>
<dbReference type="Gene3D" id="2.60.120.460">
    <property type="entry name" value="YjbQ-like"/>
    <property type="match status" value="1"/>
</dbReference>
<dbReference type="OrthoDB" id="10255963at2759"/>
<dbReference type="InterPro" id="IPR006913">
    <property type="entry name" value="CENP-V/GFA"/>
</dbReference>
<accession>A0A318YN56</accession>
<proteinExistence type="inferred from homology"/>
<dbReference type="Gene3D" id="3.90.1590.10">
    <property type="entry name" value="glutathione-dependent formaldehyde- activating enzyme (gfa)"/>
    <property type="match status" value="1"/>
</dbReference>
<comment type="similarity">
    <text evidence="2">Belongs to the UPF0047 family.</text>
</comment>
<dbReference type="AlphaFoldDB" id="A0A318YN56"/>
<dbReference type="RefSeq" id="XP_025481172.1">
    <property type="nucleotide sequence ID" value="XM_025627244.1"/>
</dbReference>
<dbReference type="GO" id="GO:0016846">
    <property type="term" value="F:carbon-sulfur lyase activity"/>
    <property type="evidence" value="ECO:0007669"/>
    <property type="project" value="InterPro"/>
</dbReference>
<evidence type="ECO:0000256" key="4">
    <source>
        <dbReference type="ARBA" id="ARBA00022833"/>
    </source>
</evidence>
<gene>
    <name evidence="7" type="ORF">BO87DRAFT_424592</name>
</gene>
<dbReference type="Proteomes" id="UP000247647">
    <property type="component" value="Unassembled WGS sequence"/>
</dbReference>
<reference evidence="7" key="1">
    <citation type="submission" date="2016-12" db="EMBL/GenBank/DDBJ databases">
        <title>The genomes of Aspergillus section Nigri reveals drivers in fungal speciation.</title>
        <authorList>
            <consortium name="DOE Joint Genome Institute"/>
            <person name="Vesth T.C."/>
            <person name="Nybo J."/>
            <person name="Theobald S."/>
            <person name="Brandl J."/>
            <person name="Frisvad J.C."/>
            <person name="Nielsen K.F."/>
            <person name="Lyhne E.K."/>
            <person name="Kogle M.E."/>
            <person name="Kuo A."/>
            <person name="Riley R."/>
            <person name="Clum A."/>
            <person name="Nolan M."/>
            <person name="Lipzen A."/>
            <person name="Salamov A."/>
            <person name="Henrissat B."/>
            <person name="Wiebenga A."/>
            <person name="De Vries R.P."/>
            <person name="Grigoriev I.V."/>
            <person name="Mortensen U.H."/>
            <person name="Andersen M.R."/>
            <person name="Baker S.E."/>
        </authorList>
    </citation>
    <scope>NUCLEOTIDE SEQUENCE [LARGE SCALE GENOMIC DNA]</scope>
    <source>
        <strain evidence="7">CBS 115656</strain>
    </source>
</reference>
<dbReference type="InterPro" id="IPR035917">
    <property type="entry name" value="YjbQ-like_sf"/>
</dbReference>
<dbReference type="InterPro" id="IPR008701">
    <property type="entry name" value="NPP1"/>
</dbReference>
<dbReference type="Pfam" id="PF01894">
    <property type="entry name" value="YjbQ"/>
    <property type="match status" value="1"/>
</dbReference>
<evidence type="ECO:0000256" key="3">
    <source>
        <dbReference type="ARBA" id="ARBA00022723"/>
    </source>
</evidence>
<protein>
    <submittedName>
        <fullName evidence="7">UPF0047-domain-containing protein</fullName>
    </submittedName>
</protein>
<dbReference type="EMBL" id="KZ821455">
    <property type="protein sequence ID" value="PYH35694.1"/>
    <property type="molecule type" value="Genomic_DNA"/>
</dbReference>
<comment type="similarity">
    <text evidence="1">Belongs to the Gfa family.</text>
</comment>
<dbReference type="Pfam" id="PF04828">
    <property type="entry name" value="GFA"/>
    <property type="match status" value="1"/>
</dbReference>
<evidence type="ECO:0000259" key="6">
    <source>
        <dbReference type="PROSITE" id="PS51891"/>
    </source>
</evidence>